<protein>
    <submittedName>
        <fullName evidence="5">Uronate dehydrogenase</fullName>
    </submittedName>
</protein>
<dbReference type="SUPFAM" id="SSF51735">
    <property type="entry name" value="NAD(P)-binding Rossmann-fold domains"/>
    <property type="match status" value="1"/>
</dbReference>
<gene>
    <name evidence="5" type="ORF">SAMN05877753_102664</name>
</gene>
<feature type="domain" description="NAD-dependent epimerase/dehydratase" evidence="4">
    <location>
        <begin position="12"/>
        <end position="185"/>
    </location>
</feature>
<dbReference type="InterPro" id="IPR001509">
    <property type="entry name" value="Epimerase_deHydtase"/>
</dbReference>
<keyword evidence="3" id="KW-0520">NAD</keyword>
<evidence type="ECO:0000256" key="2">
    <source>
        <dbReference type="ARBA" id="ARBA00023002"/>
    </source>
</evidence>
<comment type="similarity">
    <text evidence="1">Belongs to the NAD(P)-dependent epimerase/dehydratase family.</text>
</comment>
<dbReference type="CDD" id="cd08946">
    <property type="entry name" value="SDR_e"/>
    <property type="match status" value="1"/>
</dbReference>
<name>A0A285CNR1_9BACI</name>
<dbReference type="EMBL" id="OAOP01000002">
    <property type="protein sequence ID" value="SNX68688.1"/>
    <property type="molecule type" value="Genomic_DNA"/>
</dbReference>
<organism evidence="5 6">
    <name type="scientific">Bacillus oleivorans</name>
    <dbReference type="NCBI Taxonomy" id="1448271"/>
    <lineage>
        <taxon>Bacteria</taxon>
        <taxon>Bacillati</taxon>
        <taxon>Bacillota</taxon>
        <taxon>Bacilli</taxon>
        <taxon>Bacillales</taxon>
        <taxon>Bacillaceae</taxon>
        <taxon>Bacillus</taxon>
    </lineage>
</organism>
<dbReference type="InterPro" id="IPR036291">
    <property type="entry name" value="NAD(P)-bd_dom_sf"/>
</dbReference>
<evidence type="ECO:0000256" key="3">
    <source>
        <dbReference type="ARBA" id="ARBA00023027"/>
    </source>
</evidence>
<dbReference type="PANTHER" id="PTHR43103">
    <property type="entry name" value="NUCLEOSIDE-DIPHOSPHATE-SUGAR EPIMERASE"/>
    <property type="match status" value="1"/>
</dbReference>
<dbReference type="RefSeq" id="WP_245855613.1">
    <property type="nucleotide sequence ID" value="NZ_JBEPMQ010000001.1"/>
</dbReference>
<proteinExistence type="inferred from homology"/>
<evidence type="ECO:0000313" key="6">
    <source>
        <dbReference type="Proteomes" id="UP000219546"/>
    </source>
</evidence>
<dbReference type="Pfam" id="PF01370">
    <property type="entry name" value="Epimerase"/>
    <property type="match status" value="1"/>
</dbReference>
<evidence type="ECO:0000259" key="4">
    <source>
        <dbReference type="Pfam" id="PF01370"/>
    </source>
</evidence>
<sequence>MIDYYTQKKKKIFLTGANGKIGRRLHKALKNSGTYDILAADIEPDRDHNVVQLDVTDAARLEALTIGVHTVLHFAWAKDKEDFLGKVLPLNVTGAYHLYEAARKNGVKRIIFASSNHVTGFYRVGEQVKPEDPYRPDSFYGLSKCYIELLGRYYADKYGISSINIRIGNFSGADRPLSERASHIWISSRDMVQLTVCCIEADPSIDFLSLYGTSANTSNYYDIGYLEDLIGYKPEDNAAALLEEEIRLGTLPQNNIPFQGGMHAITSHTEDGRK</sequence>
<keyword evidence="6" id="KW-1185">Reference proteome</keyword>
<dbReference type="AlphaFoldDB" id="A0A285CNR1"/>
<dbReference type="Proteomes" id="UP000219546">
    <property type="component" value="Unassembled WGS sequence"/>
</dbReference>
<evidence type="ECO:0000313" key="5">
    <source>
        <dbReference type="EMBL" id="SNX68688.1"/>
    </source>
</evidence>
<dbReference type="Gene3D" id="3.40.50.720">
    <property type="entry name" value="NAD(P)-binding Rossmann-like Domain"/>
    <property type="match status" value="1"/>
</dbReference>
<dbReference type="GO" id="GO:0016491">
    <property type="term" value="F:oxidoreductase activity"/>
    <property type="evidence" value="ECO:0007669"/>
    <property type="project" value="UniProtKB-KW"/>
</dbReference>
<accession>A0A285CNR1</accession>
<reference evidence="5 6" key="1">
    <citation type="submission" date="2017-08" db="EMBL/GenBank/DDBJ databases">
        <authorList>
            <person name="de Groot N.N."/>
        </authorList>
    </citation>
    <scope>NUCLEOTIDE SEQUENCE [LARGE SCALE GENOMIC DNA]</scope>
    <source>
        <strain evidence="5 6">JC228</strain>
    </source>
</reference>
<dbReference type="PANTHER" id="PTHR43103:SF5">
    <property type="entry name" value="4-EPIMERASE, PUTATIVE (AFU_ORTHOLOGUE AFUA_7G00360)-RELATED"/>
    <property type="match status" value="1"/>
</dbReference>
<evidence type="ECO:0000256" key="1">
    <source>
        <dbReference type="ARBA" id="ARBA00007637"/>
    </source>
</evidence>
<keyword evidence="2" id="KW-0560">Oxidoreductase</keyword>